<sequence>QIWVISRYIKNDHLQYAVKVALSLTAVCLPAWFDSSMHFFQAQRMQWITVVTFIVLSPTIGRTLLMSIYRVLGTLY</sequence>
<feature type="non-terminal residue" evidence="6">
    <location>
        <position position="1"/>
    </location>
</feature>
<dbReference type="GO" id="GO:0016020">
    <property type="term" value="C:membrane"/>
    <property type="evidence" value="ECO:0007669"/>
    <property type="project" value="UniProtKB-SubCell"/>
</dbReference>
<accession>A0A4V1J5U8</accession>
<name>A0A4V1J5U8_9FUNG</name>
<organism evidence="6 7">
    <name type="scientific">Dimargaris cristalligena</name>
    <dbReference type="NCBI Taxonomy" id="215637"/>
    <lineage>
        <taxon>Eukaryota</taxon>
        <taxon>Fungi</taxon>
        <taxon>Fungi incertae sedis</taxon>
        <taxon>Zoopagomycota</taxon>
        <taxon>Kickxellomycotina</taxon>
        <taxon>Dimargaritomycetes</taxon>
        <taxon>Dimargaritales</taxon>
        <taxon>Dimargaritaceae</taxon>
        <taxon>Dimargaris</taxon>
    </lineage>
</organism>
<feature type="non-terminal residue" evidence="6">
    <location>
        <position position="76"/>
    </location>
</feature>
<comment type="subcellular location">
    <subcellularLocation>
        <location evidence="1">Membrane</location>
        <topology evidence="1">Multi-pass membrane protein</topology>
    </subcellularLocation>
</comment>
<feature type="transmembrane region" description="Helical" evidence="5">
    <location>
        <begin position="45"/>
        <end position="65"/>
    </location>
</feature>
<dbReference type="STRING" id="215637.A0A4V1J5U8"/>
<keyword evidence="7" id="KW-1185">Reference proteome</keyword>
<dbReference type="Proteomes" id="UP000268162">
    <property type="component" value="Unassembled WGS sequence"/>
</dbReference>
<dbReference type="EMBL" id="ML002214">
    <property type="protein sequence ID" value="RKP40309.1"/>
    <property type="molecule type" value="Genomic_DNA"/>
</dbReference>
<keyword evidence="2 5" id="KW-0812">Transmembrane</keyword>
<evidence type="ECO:0000256" key="2">
    <source>
        <dbReference type="ARBA" id="ARBA00022692"/>
    </source>
</evidence>
<evidence type="ECO:0000256" key="3">
    <source>
        <dbReference type="ARBA" id="ARBA00022989"/>
    </source>
</evidence>
<evidence type="ECO:0000256" key="5">
    <source>
        <dbReference type="SAM" id="Phobius"/>
    </source>
</evidence>
<dbReference type="InterPro" id="IPR052430">
    <property type="entry name" value="IVT-Associated"/>
</dbReference>
<evidence type="ECO:0000313" key="7">
    <source>
        <dbReference type="Proteomes" id="UP000268162"/>
    </source>
</evidence>
<evidence type="ECO:0000256" key="1">
    <source>
        <dbReference type="ARBA" id="ARBA00004141"/>
    </source>
</evidence>
<keyword evidence="3 5" id="KW-1133">Transmembrane helix</keyword>
<dbReference type="AlphaFoldDB" id="A0A4V1J5U8"/>
<evidence type="ECO:0000256" key="4">
    <source>
        <dbReference type="ARBA" id="ARBA00023136"/>
    </source>
</evidence>
<protein>
    <submittedName>
        <fullName evidence="6">Uncharacterized protein</fullName>
    </submittedName>
</protein>
<dbReference type="PANTHER" id="PTHR47804">
    <property type="entry name" value="60S RIBOSOMAL PROTEIN L19"/>
    <property type="match status" value="1"/>
</dbReference>
<evidence type="ECO:0000313" key="6">
    <source>
        <dbReference type="EMBL" id="RKP40309.1"/>
    </source>
</evidence>
<keyword evidence="4 5" id="KW-0472">Membrane</keyword>
<gene>
    <name evidence="6" type="ORF">BJ085DRAFT_10126</name>
</gene>
<dbReference type="PANTHER" id="PTHR47804:SF3">
    <property type="entry name" value="PROTEIN BRE4"/>
    <property type="match status" value="1"/>
</dbReference>
<reference evidence="7" key="1">
    <citation type="journal article" date="2018" name="Nat. Microbiol.">
        <title>Leveraging single-cell genomics to expand the fungal tree of life.</title>
        <authorList>
            <person name="Ahrendt S.R."/>
            <person name="Quandt C.A."/>
            <person name="Ciobanu D."/>
            <person name="Clum A."/>
            <person name="Salamov A."/>
            <person name="Andreopoulos B."/>
            <person name="Cheng J.F."/>
            <person name="Woyke T."/>
            <person name="Pelin A."/>
            <person name="Henrissat B."/>
            <person name="Reynolds N.K."/>
            <person name="Benny G.L."/>
            <person name="Smith M.E."/>
            <person name="James T.Y."/>
            <person name="Grigoriev I.V."/>
        </authorList>
    </citation>
    <scope>NUCLEOTIDE SEQUENCE [LARGE SCALE GENOMIC DNA]</scope>
    <source>
        <strain evidence="7">RSA 468</strain>
    </source>
</reference>
<proteinExistence type="predicted"/>